<dbReference type="Pfam" id="PF08241">
    <property type="entry name" value="Methyltransf_11"/>
    <property type="match status" value="1"/>
</dbReference>
<dbReference type="Gene3D" id="3.40.50.150">
    <property type="entry name" value="Vaccinia Virus protein VP39"/>
    <property type="match status" value="1"/>
</dbReference>
<dbReference type="RefSeq" id="WP_084412230.1">
    <property type="nucleotide sequence ID" value="NZ_FWXR01000025.1"/>
</dbReference>
<dbReference type="SUPFAM" id="SSF53756">
    <property type="entry name" value="UDP-Glycosyltransferase/glycogen phosphorylase"/>
    <property type="match status" value="1"/>
</dbReference>
<evidence type="ECO:0000313" key="3">
    <source>
        <dbReference type="EMBL" id="SMD08825.1"/>
    </source>
</evidence>
<dbReference type="EMBL" id="FWXR01000025">
    <property type="protein sequence ID" value="SMD08825.1"/>
    <property type="molecule type" value="Genomic_DNA"/>
</dbReference>
<dbReference type="CDD" id="cd03801">
    <property type="entry name" value="GT4_PimA-like"/>
    <property type="match status" value="1"/>
</dbReference>
<dbReference type="GO" id="GO:0008757">
    <property type="term" value="F:S-adenosylmethionine-dependent methyltransferase activity"/>
    <property type="evidence" value="ECO:0007669"/>
    <property type="project" value="InterPro"/>
</dbReference>
<organism evidence="3 4">
    <name type="scientific">Fulvimarina manganoxydans</name>
    <dbReference type="NCBI Taxonomy" id="937218"/>
    <lineage>
        <taxon>Bacteria</taxon>
        <taxon>Pseudomonadati</taxon>
        <taxon>Pseudomonadota</taxon>
        <taxon>Alphaproteobacteria</taxon>
        <taxon>Hyphomicrobiales</taxon>
        <taxon>Aurantimonadaceae</taxon>
        <taxon>Fulvimarina</taxon>
    </lineage>
</organism>
<name>A0A1W2EGQ8_9HYPH</name>
<gene>
    <name evidence="3" type="ORF">SAMN06297251_12526</name>
</gene>
<dbReference type="Proteomes" id="UP000192656">
    <property type="component" value="Unassembled WGS sequence"/>
</dbReference>
<evidence type="ECO:0000259" key="1">
    <source>
        <dbReference type="Pfam" id="PF00534"/>
    </source>
</evidence>
<keyword evidence="3" id="KW-0808">Transferase</keyword>
<sequence>MRIALLNAQVPFVRGGAELLAEGLQRQLQMAGHEAEIVSVPHNWNPASKLLDTLLAGSLVDIDELGGLHIDLAIGLKFPAYLARHARKRFWVLHQHRQAYDMWEDGTSDLLTQPEGAMVKAAIEDADTRAFEGRPVYTISANVSERMRRFIGIESTPIYHPPPLSDYLKPGADKGYVLVPSRIGPAKRQKLVLEALALTRTPVRLIFVGKPDVPRYEAELHAFVAEHGLSERVEWYQGLPVEELSELYAGAQAVAFVPIDEDYGYVTLEAMLAAKAVLTTFDSGGPLEFIRHEVEGLVVEPTAEALARELDRLYEDRSLRGRLGEAARERYFAMDIGWEPVLERLLADDTAHLPPPRDAAPLRTPPPSAAFDLSRVAAYAERLAVKETEIVEGLPAEARTIDTVLDSFAMGDHASLEVRRYLDGHWLRYLQTLQYVPEERDLRVLDLGGGRPHAFLGLIQLTREGSSFASIVEAEADGRERFPSMRGGDDLIVEARSANLETERLPFPDESFDLVLAMEVLEHLALNPAHMFEEAARVLRPGGRFVVTTPNIVSYRSLALAHRGGAPYSFGVFVPYHGVYGRHNREYTPHEVEFLGQITGFETDLLQTRDVYRKEIDPFTPMLADLEKDDFPLDLRGQNIFWAGTKTGSRRRNDGGSLYLGDPFAFRGQIRVESADGEMVTLSLDNQGHRDWSGADIVLSINALEPDGRRESFTIDLPVIVPAGAKRPLVLPIGLPAGSPAAILTVEFEQKGRGWLHHLGVRRISLPARAGAIEALKTHFS</sequence>
<keyword evidence="4" id="KW-1185">Reference proteome</keyword>
<evidence type="ECO:0000259" key="2">
    <source>
        <dbReference type="Pfam" id="PF08241"/>
    </source>
</evidence>
<dbReference type="Gene3D" id="3.40.50.2000">
    <property type="entry name" value="Glycogen Phosphorylase B"/>
    <property type="match status" value="1"/>
</dbReference>
<dbReference type="PANTHER" id="PTHR12526:SF635">
    <property type="entry name" value="GLYCOSYL TRANSFERASE GROUP 1"/>
    <property type="match status" value="1"/>
</dbReference>
<dbReference type="OrthoDB" id="9816564at2"/>
<dbReference type="InterPro" id="IPR013216">
    <property type="entry name" value="Methyltransf_11"/>
</dbReference>
<dbReference type="SUPFAM" id="SSF53335">
    <property type="entry name" value="S-adenosyl-L-methionine-dependent methyltransferases"/>
    <property type="match status" value="1"/>
</dbReference>
<feature type="domain" description="Methyltransferase type 11" evidence="2">
    <location>
        <begin position="493"/>
        <end position="547"/>
    </location>
</feature>
<dbReference type="Pfam" id="PF00534">
    <property type="entry name" value="Glycos_transf_1"/>
    <property type="match status" value="1"/>
</dbReference>
<dbReference type="STRING" id="937218.SAMN06297251_12526"/>
<reference evidence="3 4" key="1">
    <citation type="submission" date="2017-04" db="EMBL/GenBank/DDBJ databases">
        <authorList>
            <person name="Afonso C.L."/>
            <person name="Miller P.J."/>
            <person name="Scott M.A."/>
            <person name="Spackman E."/>
            <person name="Goraichik I."/>
            <person name="Dimitrov K.M."/>
            <person name="Suarez D.L."/>
            <person name="Swayne D.E."/>
        </authorList>
    </citation>
    <scope>NUCLEOTIDE SEQUENCE [LARGE SCALE GENOMIC DNA]</scope>
    <source>
        <strain evidence="3 4">CGMCC 1.10972</strain>
    </source>
</reference>
<dbReference type="GO" id="GO:0016757">
    <property type="term" value="F:glycosyltransferase activity"/>
    <property type="evidence" value="ECO:0007669"/>
    <property type="project" value="InterPro"/>
</dbReference>
<dbReference type="InterPro" id="IPR001296">
    <property type="entry name" value="Glyco_trans_1"/>
</dbReference>
<evidence type="ECO:0000313" key="4">
    <source>
        <dbReference type="Proteomes" id="UP000192656"/>
    </source>
</evidence>
<dbReference type="PANTHER" id="PTHR12526">
    <property type="entry name" value="GLYCOSYLTRANSFERASE"/>
    <property type="match status" value="1"/>
</dbReference>
<dbReference type="InterPro" id="IPR029063">
    <property type="entry name" value="SAM-dependent_MTases_sf"/>
</dbReference>
<dbReference type="CDD" id="cd02440">
    <property type="entry name" value="AdoMet_MTases"/>
    <property type="match status" value="1"/>
</dbReference>
<feature type="domain" description="Glycosyl transferase family 1" evidence="1">
    <location>
        <begin position="173"/>
        <end position="330"/>
    </location>
</feature>
<protein>
    <submittedName>
        <fullName evidence="3">Glycosyltransferase involved in cell wall bisynthesis</fullName>
    </submittedName>
</protein>
<proteinExistence type="predicted"/>
<dbReference type="AlphaFoldDB" id="A0A1W2EGQ8"/>
<accession>A0A1W2EGQ8</accession>